<feature type="region of interest" description="Disordered" evidence="1">
    <location>
        <begin position="9"/>
        <end position="36"/>
    </location>
</feature>
<evidence type="ECO:0000256" key="1">
    <source>
        <dbReference type="SAM" id="MobiDB-lite"/>
    </source>
</evidence>
<dbReference type="RefSeq" id="WP_125410992.1">
    <property type="nucleotide sequence ID" value="NZ_RJOA01000003.1"/>
</dbReference>
<gene>
    <name evidence="2" type="ORF">D8843_02045</name>
</gene>
<protein>
    <submittedName>
        <fullName evidence="2">Uncharacterized protein</fullName>
    </submittedName>
</protein>
<evidence type="ECO:0000313" key="3">
    <source>
        <dbReference type="Proteomes" id="UP000280535"/>
    </source>
</evidence>
<accession>A0A3R9KBX7</accession>
<evidence type="ECO:0000313" key="2">
    <source>
        <dbReference type="EMBL" id="RSI99610.1"/>
    </source>
</evidence>
<dbReference type="Proteomes" id="UP000280535">
    <property type="component" value="Unassembled WGS sequence"/>
</dbReference>
<comment type="caution">
    <text evidence="2">The sequence shown here is derived from an EMBL/GenBank/DDBJ whole genome shotgun (WGS) entry which is preliminary data.</text>
</comment>
<organism evidence="2 3">
    <name type="scientific">Streptococcus mitis</name>
    <dbReference type="NCBI Taxonomy" id="28037"/>
    <lineage>
        <taxon>Bacteria</taxon>
        <taxon>Bacillati</taxon>
        <taxon>Bacillota</taxon>
        <taxon>Bacilli</taxon>
        <taxon>Lactobacillales</taxon>
        <taxon>Streptococcaceae</taxon>
        <taxon>Streptococcus</taxon>
        <taxon>Streptococcus mitis group</taxon>
    </lineage>
</organism>
<proteinExistence type="predicted"/>
<reference evidence="2 3" key="1">
    <citation type="submission" date="2018-11" db="EMBL/GenBank/DDBJ databases">
        <title>Species Designations Belie Phenotypic and Genotypic Heterogeneity in Oral Streptococci.</title>
        <authorList>
            <person name="Velsko I."/>
        </authorList>
    </citation>
    <scope>NUCLEOTIDE SEQUENCE [LARGE SCALE GENOMIC DNA]</scope>
    <source>
        <strain evidence="2 3">BCC49</strain>
    </source>
</reference>
<dbReference type="EMBL" id="RJOA01000003">
    <property type="protein sequence ID" value="RSI99610.1"/>
    <property type="molecule type" value="Genomic_DNA"/>
</dbReference>
<name>A0A3R9KBX7_STRMT</name>
<sequence>MFKRKLFFHNADTGTGSGSAGGQDTSSQTQPASTPEIDYDKIASIVEGKQKIAEDTVLKNYFKQQGLSGEEMAQAITAFKSQKADATPDITSLQQQLTQAQASALQANLERNLQLAAIEEGLPVGVLPYVMKLADTSTLTLESKPEDFKAIVAKVLEDVPALKPNKEESTGFQQIGSTGKAQQTNQTDAIAAAFGL</sequence>
<dbReference type="AlphaFoldDB" id="A0A3R9KBX7"/>